<organism evidence="1 2">
    <name type="scientific">Cirrhinus molitorella</name>
    <name type="common">mud carp</name>
    <dbReference type="NCBI Taxonomy" id="172907"/>
    <lineage>
        <taxon>Eukaryota</taxon>
        <taxon>Metazoa</taxon>
        <taxon>Chordata</taxon>
        <taxon>Craniata</taxon>
        <taxon>Vertebrata</taxon>
        <taxon>Euteleostomi</taxon>
        <taxon>Actinopterygii</taxon>
        <taxon>Neopterygii</taxon>
        <taxon>Teleostei</taxon>
        <taxon>Ostariophysi</taxon>
        <taxon>Cypriniformes</taxon>
        <taxon>Cyprinidae</taxon>
        <taxon>Labeoninae</taxon>
        <taxon>Labeonini</taxon>
        <taxon>Cirrhinus</taxon>
    </lineage>
</organism>
<keyword evidence="2" id="KW-1185">Reference proteome</keyword>
<evidence type="ECO:0000313" key="1">
    <source>
        <dbReference type="EMBL" id="KAL1247290.1"/>
    </source>
</evidence>
<dbReference type="EMBL" id="JAYMGO010000025">
    <property type="protein sequence ID" value="KAL1247290.1"/>
    <property type="molecule type" value="Genomic_DNA"/>
</dbReference>
<dbReference type="Proteomes" id="UP001558613">
    <property type="component" value="Unassembled WGS sequence"/>
</dbReference>
<proteinExistence type="predicted"/>
<comment type="caution">
    <text evidence="1">The sequence shown here is derived from an EMBL/GenBank/DDBJ whole genome shotgun (WGS) entry which is preliminary data.</text>
</comment>
<protein>
    <submittedName>
        <fullName evidence="1">Uncharacterized protein</fullName>
    </submittedName>
</protein>
<name>A0ABR3L4N5_9TELE</name>
<evidence type="ECO:0000313" key="2">
    <source>
        <dbReference type="Proteomes" id="UP001558613"/>
    </source>
</evidence>
<gene>
    <name evidence="1" type="ORF">QQF64_022666</name>
</gene>
<reference evidence="1 2" key="1">
    <citation type="submission" date="2023-09" db="EMBL/GenBank/DDBJ databases">
        <authorList>
            <person name="Wang M."/>
        </authorList>
    </citation>
    <scope>NUCLEOTIDE SEQUENCE [LARGE SCALE GENOMIC DNA]</scope>
    <source>
        <strain evidence="1">GT-2023</strain>
        <tissue evidence="1">Liver</tissue>
    </source>
</reference>
<accession>A0ABR3L4N5</accession>
<sequence length="127" mass="14555">MMEPRRMGLHATFGNLHTYLHFRAAQLLSVSGAAGLSRPHWQAEVHLSGPVRPRLPRREMDVNSLRYLYHAETVLKPTYDSRSLCCYNHPNVEREREWRKKSAHTYTPALFLTDGTLSVLRGPAGML</sequence>